<dbReference type="PANTHER" id="PTHR18968:SF120">
    <property type="entry name" value="ACETOLACTATE SYNTHASE LARGE SUBUNIT"/>
    <property type="match status" value="1"/>
</dbReference>
<keyword evidence="2 3" id="KW-0786">Thiamine pyrophosphate</keyword>
<dbReference type="InterPro" id="IPR011766">
    <property type="entry name" value="TPP_enzyme_TPP-bd"/>
</dbReference>
<feature type="region of interest" description="Disordered" evidence="4">
    <location>
        <begin position="165"/>
        <end position="188"/>
    </location>
</feature>
<evidence type="ECO:0000313" key="9">
    <source>
        <dbReference type="Proteomes" id="UP001165136"/>
    </source>
</evidence>
<dbReference type="EMBL" id="BSTI01000010">
    <property type="protein sequence ID" value="GLY68025.1"/>
    <property type="molecule type" value="Genomic_DNA"/>
</dbReference>
<dbReference type="InterPro" id="IPR012000">
    <property type="entry name" value="Thiamin_PyroP_enz_cen_dom"/>
</dbReference>
<keyword evidence="9" id="KW-1185">Reference proteome</keyword>
<protein>
    <submittedName>
        <fullName evidence="8">Acetolactate synthase large subunit</fullName>
    </submittedName>
</protein>
<dbReference type="SUPFAM" id="SSF52467">
    <property type="entry name" value="DHS-like NAD/FAD-binding domain"/>
    <property type="match status" value="1"/>
</dbReference>
<evidence type="ECO:0000313" key="8">
    <source>
        <dbReference type="EMBL" id="GLY68025.1"/>
    </source>
</evidence>
<dbReference type="GO" id="GO:0005948">
    <property type="term" value="C:acetolactate synthase complex"/>
    <property type="evidence" value="ECO:0007669"/>
    <property type="project" value="TreeGrafter"/>
</dbReference>
<dbReference type="InterPro" id="IPR000399">
    <property type="entry name" value="TPP-bd_CS"/>
</dbReference>
<dbReference type="GO" id="GO:0050660">
    <property type="term" value="F:flavin adenine dinucleotide binding"/>
    <property type="evidence" value="ECO:0007669"/>
    <property type="project" value="TreeGrafter"/>
</dbReference>
<feature type="domain" description="Thiamine pyrophosphate enzyme central" evidence="5">
    <location>
        <begin position="194"/>
        <end position="326"/>
    </location>
</feature>
<dbReference type="GO" id="GO:0009099">
    <property type="term" value="P:L-valine biosynthetic process"/>
    <property type="evidence" value="ECO:0007669"/>
    <property type="project" value="TreeGrafter"/>
</dbReference>
<dbReference type="Pfam" id="PF02775">
    <property type="entry name" value="TPP_enzyme_C"/>
    <property type="match status" value="1"/>
</dbReference>
<sequence length="542" mass="56391">MSIPQNGPCSAGHLVVRQLERSGVERVYCVPGESYLDVLDGLYDSPIDTVVCRHEGGAGFMAVAEGRLTGRPGVAMVTRGPGAANAAIAVHTAWQDATPLVLFVGLIPAGQRYRESFQEFDPHAWFGSTAKRVLVLDDAASAAEIVAAAMRVAVSGRPGPVVVGLPETTLTEPTDGVTLPPRAPARPEPSVADLEAVAALLHGARSSVVVAGGDGWTEAAARDLAEWAEAAALPVLTDFRAYDALDHDSPCYAGSLGYGRSESAAAVLRDSDLQIWLGCPRGDVPTDSYTLGVEAASVYVGPDPAAHGHYGRLDATVVSTPAAFVAAARTALPRPGADPAPMRAAHQAHRAWSRPAPDGDRGVDLGVAFGMLRRALESDPVVTFGAGNHAIWPQRYLPAHRPGSLLAPRNGAMGFGIPAAIAAGLVQPGRRIVSVAGDGCFMMNGQELVAAVERQLPLLVLIVDNGCYATIRAHQEVHYPGRPSGTALSNPDFAALARAYGAFGATVTDTTEFQVALQKALDTPGPAVLHLLTDPETRGPAA</sequence>
<evidence type="ECO:0000259" key="7">
    <source>
        <dbReference type="Pfam" id="PF02776"/>
    </source>
</evidence>
<evidence type="ECO:0000256" key="3">
    <source>
        <dbReference type="RuleBase" id="RU362132"/>
    </source>
</evidence>
<dbReference type="PROSITE" id="PS00187">
    <property type="entry name" value="TPP_ENZYMES"/>
    <property type="match status" value="1"/>
</dbReference>
<dbReference type="InterPro" id="IPR029035">
    <property type="entry name" value="DHS-like_NAD/FAD-binding_dom"/>
</dbReference>
<dbReference type="CDD" id="cd07035">
    <property type="entry name" value="TPP_PYR_POX_like"/>
    <property type="match status" value="1"/>
</dbReference>
<accession>A0A9W6R460</accession>
<dbReference type="Gene3D" id="3.40.50.970">
    <property type="match status" value="2"/>
</dbReference>
<gene>
    <name evidence="8" type="primary">ilvG</name>
    <name evidence="8" type="ORF">Atai01_46440</name>
</gene>
<dbReference type="AlphaFoldDB" id="A0A9W6R460"/>
<dbReference type="PANTHER" id="PTHR18968">
    <property type="entry name" value="THIAMINE PYROPHOSPHATE ENZYMES"/>
    <property type="match status" value="1"/>
</dbReference>
<name>A0A9W6R460_9PSEU</name>
<proteinExistence type="inferred from homology"/>
<dbReference type="Pfam" id="PF00205">
    <property type="entry name" value="TPP_enzyme_M"/>
    <property type="match status" value="1"/>
</dbReference>
<dbReference type="SUPFAM" id="SSF52518">
    <property type="entry name" value="Thiamin diphosphate-binding fold (THDP-binding)"/>
    <property type="match status" value="2"/>
</dbReference>
<comment type="caution">
    <text evidence="8">The sequence shown here is derived from an EMBL/GenBank/DDBJ whole genome shotgun (WGS) entry which is preliminary data.</text>
</comment>
<organism evidence="8 9">
    <name type="scientific">Amycolatopsis taiwanensis</name>
    <dbReference type="NCBI Taxonomy" id="342230"/>
    <lineage>
        <taxon>Bacteria</taxon>
        <taxon>Bacillati</taxon>
        <taxon>Actinomycetota</taxon>
        <taxon>Actinomycetes</taxon>
        <taxon>Pseudonocardiales</taxon>
        <taxon>Pseudonocardiaceae</taxon>
        <taxon>Amycolatopsis</taxon>
    </lineage>
</organism>
<dbReference type="GO" id="GO:0030976">
    <property type="term" value="F:thiamine pyrophosphate binding"/>
    <property type="evidence" value="ECO:0007669"/>
    <property type="project" value="InterPro"/>
</dbReference>
<dbReference type="InterPro" id="IPR012001">
    <property type="entry name" value="Thiamin_PyroP_enz_TPP-bd_dom"/>
</dbReference>
<dbReference type="GO" id="GO:0000287">
    <property type="term" value="F:magnesium ion binding"/>
    <property type="evidence" value="ECO:0007669"/>
    <property type="project" value="InterPro"/>
</dbReference>
<dbReference type="InterPro" id="IPR029061">
    <property type="entry name" value="THDP-binding"/>
</dbReference>
<dbReference type="InterPro" id="IPR045229">
    <property type="entry name" value="TPP_enz"/>
</dbReference>
<dbReference type="RefSeq" id="WP_285488156.1">
    <property type="nucleotide sequence ID" value="NZ_BSTI01000010.1"/>
</dbReference>
<dbReference type="NCBIfam" id="NF006052">
    <property type="entry name" value="PRK08199.1"/>
    <property type="match status" value="1"/>
</dbReference>
<dbReference type="CDD" id="cd00568">
    <property type="entry name" value="TPP_enzymes"/>
    <property type="match status" value="1"/>
</dbReference>
<evidence type="ECO:0000259" key="5">
    <source>
        <dbReference type="Pfam" id="PF00205"/>
    </source>
</evidence>
<evidence type="ECO:0000259" key="6">
    <source>
        <dbReference type="Pfam" id="PF02775"/>
    </source>
</evidence>
<dbReference type="GO" id="GO:0009097">
    <property type="term" value="P:isoleucine biosynthetic process"/>
    <property type="evidence" value="ECO:0007669"/>
    <property type="project" value="TreeGrafter"/>
</dbReference>
<evidence type="ECO:0000256" key="4">
    <source>
        <dbReference type="SAM" id="MobiDB-lite"/>
    </source>
</evidence>
<feature type="domain" description="Thiamine pyrophosphate enzyme TPP-binding" evidence="6">
    <location>
        <begin position="385"/>
        <end position="530"/>
    </location>
</feature>
<comment type="similarity">
    <text evidence="1 3">Belongs to the TPP enzyme family.</text>
</comment>
<dbReference type="Pfam" id="PF02776">
    <property type="entry name" value="TPP_enzyme_N"/>
    <property type="match status" value="1"/>
</dbReference>
<dbReference type="Gene3D" id="3.40.50.1220">
    <property type="entry name" value="TPP-binding domain"/>
    <property type="match status" value="1"/>
</dbReference>
<reference evidence="8" key="1">
    <citation type="submission" date="2023-03" db="EMBL/GenBank/DDBJ databases">
        <title>Amycolatopsis taiwanensis NBRC 103393.</title>
        <authorList>
            <person name="Ichikawa N."/>
            <person name="Sato H."/>
            <person name="Tonouchi N."/>
        </authorList>
    </citation>
    <scope>NUCLEOTIDE SEQUENCE</scope>
    <source>
        <strain evidence="8">NBRC 103393</strain>
    </source>
</reference>
<feature type="domain" description="Thiamine pyrophosphate enzyme N-terminal TPP-binding" evidence="7">
    <location>
        <begin position="11"/>
        <end position="122"/>
    </location>
</feature>
<evidence type="ECO:0000256" key="2">
    <source>
        <dbReference type="ARBA" id="ARBA00023052"/>
    </source>
</evidence>
<evidence type="ECO:0000256" key="1">
    <source>
        <dbReference type="ARBA" id="ARBA00007812"/>
    </source>
</evidence>
<dbReference type="Proteomes" id="UP001165136">
    <property type="component" value="Unassembled WGS sequence"/>
</dbReference>
<dbReference type="GO" id="GO:0003984">
    <property type="term" value="F:acetolactate synthase activity"/>
    <property type="evidence" value="ECO:0007669"/>
    <property type="project" value="TreeGrafter"/>
</dbReference>